<proteinExistence type="predicted"/>
<keyword evidence="2" id="KW-1185">Reference proteome</keyword>
<protein>
    <submittedName>
        <fullName evidence="1">Phage tail tube protein</fullName>
    </submittedName>
</protein>
<dbReference type="AlphaFoldDB" id="A0A9X3ILK5"/>
<name>A0A9X3ILK5_9HYPH</name>
<organism evidence="1 2">
    <name type="scientific">Kaistia nematophila</name>
    <dbReference type="NCBI Taxonomy" id="2994654"/>
    <lineage>
        <taxon>Bacteria</taxon>
        <taxon>Pseudomonadati</taxon>
        <taxon>Pseudomonadota</taxon>
        <taxon>Alphaproteobacteria</taxon>
        <taxon>Hyphomicrobiales</taxon>
        <taxon>Kaistiaceae</taxon>
        <taxon>Kaistia</taxon>
    </lineage>
</organism>
<dbReference type="Pfam" id="PF18906">
    <property type="entry name" value="Phage_tube_2"/>
    <property type="match status" value="1"/>
</dbReference>
<dbReference type="RefSeq" id="WP_266339577.1">
    <property type="nucleotide sequence ID" value="NZ_JAPKNK010000006.1"/>
</dbReference>
<accession>A0A9X3ILK5</accession>
<comment type="caution">
    <text evidence="1">The sequence shown here is derived from an EMBL/GenBank/DDBJ whole genome shotgun (WGS) entry which is preliminary data.</text>
</comment>
<evidence type="ECO:0000313" key="2">
    <source>
        <dbReference type="Proteomes" id="UP001144805"/>
    </source>
</evidence>
<dbReference type="InterPro" id="IPR044000">
    <property type="entry name" value="Phage_tube_2"/>
</dbReference>
<sequence>MADLQSTNRVALAKVREATFGVTPPNPAFKSIRQTSSGLSASPQTEVSAEIRPDRQVTDLILVGIQAGGDVGGELSFRSADDDLEEALQGTWSSKPAIEVATTDTEISDVSATTLTVGAGLGSPFKANHLVLLSGLPTAGNNKVAKVTSSTGTTIVFPAATFAAETDPIPVGAAVRVVGFAGAAADISAVTAGGNALASTALDFTTLGLHVGEWILIGGKAANSFFATAGANGWARIAAIGANRLSLENVPAGFAADAGTGKSIEIYAGDFLVNGSTKRSNTIERQYLDHSPVTYEYLRGQTLDRLSVNAPAKKPAAYTKSYIGADAEVASVRFAGVTDVPAPTYPVLNTSSNVGRLGFDGAALSGPNFVMSAQFEVNNNLRRQDAVAHLGAVGIGNGEFSVTGTLETYFGDATVYQKVINNTLTSFDLRLGRQDGNKEALLFDFPSIKLSSGSPGVSGKNADVMLSAGFTAIMDAVKGFTMSIGRFWFLP</sequence>
<dbReference type="EMBL" id="JAPKNK010000006">
    <property type="protein sequence ID" value="MCX5570618.1"/>
    <property type="molecule type" value="Genomic_DNA"/>
</dbReference>
<reference evidence="1" key="1">
    <citation type="submission" date="2022-11" db="EMBL/GenBank/DDBJ databases">
        <title>Biodiversity and phylogenetic relationships of bacteria.</title>
        <authorList>
            <person name="Machado R.A.R."/>
            <person name="Bhat A."/>
            <person name="Loulou A."/>
            <person name="Kallel S."/>
        </authorList>
    </citation>
    <scope>NUCLEOTIDE SEQUENCE</scope>
    <source>
        <strain evidence="1">K-TC2</strain>
    </source>
</reference>
<gene>
    <name evidence="1" type="ORF">OSH07_15520</name>
</gene>
<dbReference type="Proteomes" id="UP001144805">
    <property type="component" value="Unassembled WGS sequence"/>
</dbReference>
<evidence type="ECO:0000313" key="1">
    <source>
        <dbReference type="EMBL" id="MCX5570618.1"/>
    </source>
</evidence>